<reference evidence="2 3" key="1">
    <citation type="submission" date="2024-09" db="EMBL/GenBank/DDBJ databases">
        <authorList>
            <person name="Sun Q."/>
            <person name="Mori K."/>
        </authorList>
    </citation>
    <scope>NUCLEOTIDE SEQUENCE [LARGE SCALE GENOMIC DNA]</scope>
    <source>
        <strain evidence="2 3">CECT 8064</strain>
    </source>
</reference>
<dbReference type="CDD" id="cd02440">
    <property type="entry name" value="AdoMet_MTases"/>
    <property type="match status" value="1"/>
</dbReference>
<proteinExistence type="predicted"/>
<keyword evidence="2" id="KW-0808">Transferase</keyword>
<evidence type="ECO:0000313" key="3">
    <source>
        <dbReference type="Proteomes" id="UP001589645"/>
    </source>
</evidence>
<dbReference type="CDD" id="cd00085">
    <property type="entry name" value="HNHc"/>
    <property type="match status" value="1"/>
</dbReference>
<feature type="domain" description="HNH nuclease" evidence="1">
    <location>
        <begin position="455"/>
        <end position="494"/>
    </location>
</feature>
<evidence type="ECO:0000259" key="1">
    <source>
        <dbReference type="Pfam" id="PF13395"/>
    </source>
</evidence>
<evidence type="ECO:0000313" key="2">
    <source>
        <dbReference type="EMBL" id="MFB9133802.1"/>
    </source>
</evidence>
<keyword evidence="3" id="KW-1185">Reference proteome</keyword>
<organism evidence="2 3">
    <name type="scientific">Vibrio olivae</name>
    <dbReference type="NCBI Taxonomy" id="1243002"/>
    <lineage>
        <taxon>Bacteria</taxon>
        <taxon>Pseudomonadati</taxon>
        <taxon>Pseudomonadota</taxon>
        <taxon>Gammaproteobacteria</taxon>
        <taxon>Vibrionales</taxon>
        <taxon>Vibrionaceae</taxon>
        <taxon>Vibrio</taxon>
    </lineage>
</organism>
<dbReference type="SUPFAM" id="SSF53335">
    <property type="entry name" value="S-adenosyl-L-methionine-dependent methyltransferases"/>
    <property type="match status" value="1"/>
</dbReference>
<dbReference type="InterPro" id="IPR003615">
    <property type="entry name" value="HNH_nuc"/>
</dbReference>
<dbReference type="PANTHER" id="PTHR43861">
    <property type="entry name" value="TRANS-ACONITATE 2-METHYLTRANSFERASE-RELATED"/>
    <property type="match status" value="1"/>
</dbReference>
<dbReference type="Pfam" id="PF13489">
    <property type="entry name" value="Methyltransf_23"/>
    <property type="match status" value="1"/>
</dbReference>
<comment type="caution">
    <text evidence="2">The sequence shown here is derived from an EMBL/GenBank/DDBJ whole genome shotgun (WGS) entry which is preliminary data.</text>
</comment>
<dbReference type="RefSeq" id="WP_390189381.1">
    <property type="nucleotide sequence ID" value="NZ_JBHMEP010000001.1"/>
</dbReference>
<dbReference type="Gene3D" id="3.40.50.150">
    <property type="entry name" value="Vaccinia Virus protein VP39"/>
    <property type="match status" value="1"/>
</dbReference>
<dbReference type="GO" id="GO:0008168">
    <property type="term" value="F:methyltransferase activity"/>
    <property type="evidence" value="ECO:0007669"/>
    <property type="project" value="UniProtKB-KW"/>
</dbReference>
<sequence length="565" mass="64904">MASTLSFYSKNANELASQYNTLDFENVHSSWKAYWPMSGDRVMDIGAGSGRDAKWMVEQGADVYAVEPCDELREFGRCFTGPDVTWINDELPSFNRVQGMGMRFDLILVSAVWMHLAPTTRARAFRKLSNLLAPNGRLVITLRHGEFEDERVGYEVSVTELEEFAKDTALLVKEVRDSEDRMKRNAVYWQTVVLSLPDDGSGDLNKVRHIIVNDNKSATYKLGLLRVLLRIADAHPGCIIDKTDGQVEIPLGLVALYWIKAYKRLLDHEGLQQNSNSQKGLGFVDEKGWMQIKHLSADDLAVGAWFSGSEALAIQNTLQASIKTMKDGPIKHIYTGPATQRVHEFSTLTKRYKKTESIYLDSDFFSSFGSFRLSASLWECLRIYNSWIEPLVVNQWISVMQRFERNQANQVSLQSYHNGLIWLKKDHDTSEVRKRVMQLQGTGHALTSVWSNSKLNRMYHVDHCLPFAYWPNNDMWNLLPTTKKENLEKSDRLPSKLRLVESKQRITSWWQTAWGSELHFRQRFFTEASLSLPNIPKQCEDFEEVFEAMGLQIRGVKSRLLIPDW</sequence>
<dbReference type="InterPro" id="IPR029063">
    <property type="entry name" value="SAM-dependent_MTases_sf"/>
</dbReference>
<gene>
    <name evidence="2" type="ORF">ACFFUV_02330</name>
</gene>
<dbReference type="Proteomes" id="UP001589645">
    <property type="component" value="Unassembled WGS sequence"/>
</dbReference>
<dbReference type="GO" id="GO:0032259">
    <property type="term" value="P:methylation"/>
    <property type="evidence" value="ECO:0007669"/>
    <property type="project" value="UniProtKB-KW"/>
</dbReference>
<dbReference type="Pfam" id="PF13395">
    <property type="entry name" value="HNH_4"/>
    <property type="match status" value="1"/>
</dbReference>
<accession>A0ABV5HIH8</accession>
<keyword evidence="2" id="KW-0489">Methyltransferase</keyword>
<protein>
    <submittedName>
        <fullName evidence="2">Methyltransferase domain-containing protein</fullName>
    </submittedName>
</protein>
<dbReference type="EMBL" id="JBHMEP010000001">
    <property type="protein sequence ID" value="MFB9133802.1"/>
    <property type="molecule type" value="Genomic_DNA"/>
</dbReference>
<name>A0ABV5HIH8_9VIBR</name>